<dbReference type="EMBL" id="CP111012">
    <property type="protein sequence ID" value="WAQ94500.1"/>
    <property type="molecule type" value="Genomic_DNA"/>
</dbReference>
<accession>A0ABY7DCR4</accession>
<dbReference type="PANTHER" id="PTHR10794">
    <property type="entry name" value="ABHYDROLASE DOMAIN-CONTAINING PROTEIN"/>
    <property type="match status" value="1"/>
</dbReference>
<sequence>KPLLACKDKKLRQFLANHVPIVFEKFWPTFWCFESRAMTIIRSFIETSPDIIELLSMPDGGQVRLDWMNNNDSPQYPDNDTRPTTPRTYCAANTEDLGRVVHYVKSKYPDAPLMGTGVSLGGMILFSYLAKTGKDCGMLAGMCVSMAWNVNMHLFESHIDDVHHVLKSTTIREFDDRFTAPMFGYQTWEDYYRDACIHDKVHALEVPVLCLNAADDPFSPHYVNEAEDNDNIAILVTSHGGHIGFLDGLLPRQPTYMYRMFSQYMDGLF</sequence>
<evidence type="ECO:0000256" key="1">
    <source>
        <dbReference type="ARBA" id="ARBA00010884"/>
    </source>
</evidence>
<comment type="similarity">
    <text evidence="1">Belongs to the AB hydrolase superfamily. AB hydrolase 4 family.</text>
</comment>
<organism evidence="2 3">
    <name type="scientific">Mya arenaria</name>
    <name type="common">Soft-shell clam</name>
    <dbReference type="NCBI Taxonomy" id="6604"/>
    <lineage>
        <taxon>Eukaryota</taxon>
        <taxon>Metazoa</taxon>
        <taxon>Spiralia</taxon>
        <taxon>Lophotrochozoa</taxon>
        <taxon>Mollusca</taxon>
        <taxon>Bivalvia</taxon>
        <taxon>Autobranchia</taxon>
        <taxon>Heteroconchia</taxon>
        <taxon>Euheterodonta</taxon>
        <taxon>Imparidentia</taxon>
        <taxon>Neoheterodontei</taxon>
        <taxon>Myida</taxon>
        <taxon>Myoidea</taxon>
        <taxon>Myidae</taxon>
        <taxon>Mya</taxon>
    </lineage>
</organism>
<name>A0ABY7DCR4_MYAAR</name>
<reference evidence="2" key="1">
    <citation type="submission" date="2022-11" db="EMBL/GenBank/DDBJ databases">
        <title>Centuries of genome instability and evolution in soft-shell clam transmissible cancer (bioRxiv).</title>
        <authorList>
            <person name="Hart S.F.M."/>
            <person name="Yonemitsu M.A."/>
            <person name="Giersch R.M."/>
            <person name="Beal B.F."/>
            <person name="Arriagada G."/>
            <person name="Davis B.W."/>
            <person name="Ostrander E.A."/>
            <person name="Goff S.P."/>
            <person name="Metzger M.J."/>
        </authorList>
    </citation>
    <scope>NUCLEOTIDE SEQUENCE</scope>
    <source>
        <strain evidence="2">MELC-2E11</strain>
        <tissue evidence="2">Siphon/mantle</tissue>
    </source>
</reference>
<protein>
    <submittedName>
        <fullName evidence="2">ABHD3-like protein</fullName>
    </submittedName>
</protein>
<evidence type="ECO:0000313" key="3">
    <source>
        <dbReference type="Proteomes" id="UP001164746"/>
    </source>
</evidence>
<dbReference type="PIRSF" id="PIRSF005211">
    <property type="entry name" value="Ab_hydro_YheT"/>
    <property type="match status" value="1"/>
</dbReference>
<dbReference type="SUPFAM" id="SSF53474">
    <property type="entry name" value="alpha/beta-Hydrolases"/>
    <property type="match status" value="1"/>
</dbReference>
<dbReference type="Gene3D" id="3.40.50.1820">
    <property type="entry name" value="alpha/beta hydrolase"/>
    <property type="match status" value="1"/>
</dbReference>
<feature type="non-terminal residue" evidence="2">
    <location>
        <position position="1"/>
    </location>
</feature>
<dbReference type="InterPro" id="IPR050960">
    <property type="entry name" value="AB_hydrolase_4_sf"/>
</dbReference>
<gene>
    <name evidence="2" type="ORF">MAR_006971</name>
</gene>
<proteinExistence type="inferred from homology"/>
<dbReference type="InterPro" id="IPR012020">
    <property type="entry name" value="ABHD4"/>
</dbReference>
<evidence type="ECO:0000313" key="2">
    <source>
        <dbReference type="EMBL" id="WAQ94500.1"/>
    </source>
</evidence>
<dbReference type="PANTHER" id="PTHR10794:SF63">
    <property type="entry name" value="ALPHA_BETA HYDROLASE 1, ISOFORM A"/>
    <property type="match status" value="1"/>
</dbReference>
<dbReference type="Proteomes" id="UP001164746">
    <property type="component" value="Chromosome 1"/>
</dbReference>
<keyword evidence="3" id="KW-1185">Reference proteome</keyword>
<dbReference type="InterPro" id="IPR029058">
    <property type="entry name" value="AB_hydrolase_fold"/>
</dbReference>